<proteinExistence type="predicted"/>
<reference evidence="1" key="2">
    <citation type="submission" date="2021-08" db="EMBL/GenBank/DDBJ databases">
        <authorList>
            <person name="Tani A."/>
            <person name="Ola A."/>
            <person name="Ogura Y."/>
            <person name="Katsura K."/>
            <person name="Hayashi T."/>
        </authorList>
    </citation>
    <scope>NUCLEOTIDE SEQUENCE</scope>
    <source>
        <strain evidence="1">NBRC 15689</strain>
    </source>
</reference>
<accession>A0ABQ4TD29</accession>
<name>A0ABQ4TD29_METOR</name>
<dbReference type="EMBL" id="BPQV01000007">
    <property type="protein sequence ID" value="GJE27952.1"/>
    <property type="molecule type" value="Genomic_DNA"/>
</dbReference>
<evidence type="ECO:0008006" key="3">
    <source>
        <dbReference type="Google" id="ProtNLM"/>
    </source>
</evidence>
<evidence type="ECO:0000313" key="2">
    <source>
        <dbReference type="Proteomes" id="UP001055156"/>
    </source>
</evidence>
<comment type="caution">
    <text evidence="1">The sequence shown here is derived from an EMBL/GenBank/DDBJ whole genome shotgun (WGS) entry which is preliminary data.</text>
</comment>
<dbReference type="Proteomes" id="UP001055156">
    <property type="component" value="Unassembled WGS sequence"/>
</dbReference>
<dbReference type="RefSeq" id="WP_238311741.1">
    <property type="nucleotide sequence ID" value="NZ_BPQV01000007.1"/>
</dbReference>
<sequence length="136" mass="15006">MGSPFDAAMRAADRTIDGVFGELFHVDPIADASQSDLDVNGPRRADSTRNPLPVTMTFQEVGDDYLPTARRVAGNAAQRLVGAKILLSVIDRNLPWQPREGDGFRRDKTGVIYRATKVEPDDAGRIWISVIVERAR</sequence>
<evidence type="ECO:0000313" key="1">
    <source>
        <dbReference type="EMBL" id="GJE27952.1"/>
    </source>
</evidence>
<protein>
    <recommendedName>
        <fullName evidence="3">Phage protein</fullName>
    </recommendedName>
</protein>
<reference evidence="1" key="1">
    <citation type="journal article" date="2021" name="Front. Microbiol.">
        <title>Comprehensive Comparative Genomics and Phenotyping of Methylobacterium Species.</title>
        <authorList>
            <person name="Alessa O."/>
            <person name="Ogura Y."/>
            <person name="Fujitani Y."/>
            <person name="Takami H."/>
            <person name="Hayashi T."/>
            <person name="Sahin N."/>
            <person name="Tani A."/>
        </authorList>
    </citation>
    <scope>NUCLEOTIDE SEQUENCE</scope>
    <source>
        <strain evidence="1">NBRC 15689</strain>
    </source>
</reference>
<gene>
    <name evidence="1" type="ORF">LKMONMHP_2814</name>
</gene>
<keyword evidence="2" id="KW-1185">Reference proteome</keyword>
<organism evidence="1 2">
    <name type="scientific">Methylobacterium organophilum</name>
    <dbReference type="NCBI Taxonomy" id="410"/>
    <lineage>
        <taxon>Bacteria</taxon>
        <taxon>Pseudomonadati</taxon>
        <taxon>Pseudomonadota</taxon>
        <taxon>Alphaproteobacteria</taxon>
        <taxon>Hyphomicrobiales</taxon>
        <taxon>Methylobacteriaceae</taxon>
        <taxon>Methylobacterium</taxon>
    </lineage>
</organism>